<feature type="domain" description="Putative phage metallopeptidase" evidence="1">
    <location>
        <begin position="32"/>
        <end position="188"/>
    </location>
</feature>
<reference evidence="2 3" key="1">
    <citation type="submission" date="2019-09" db="EMBL/GenBank/DDBJ databases">
        <title>Genomic sequencing of 4 copper resistant soil isolates.</title>
        <authorList>
            <person name="Havryliuk O."/>
        </authorList>
    </citation>
    <scope>NUCLEOTIDE SEQUENCE [LARGE SCALE GENOMIC DNA]</scope>
    <source>
        <strain evidence="2 3">UKR4</strain>
    </source>
</reference>
<evidence type="ECO:0000259" key="1">
    <source>
        <dbReference type="Pfam" id="PF18894"/>
    </source>
</evidence>
<dbReference type="Proteomes" id="UP000323909">
    <property type="component" value="Unassembled WGS sequence"/>
</dbReference>
<organism evidence="2 3">
    <name type="scientific">Pseudomonas veronii</name>
    <dbReference type="NCBI Taxonomy" id="76761"/>
    <lineage>
        <taxon>Bacteria</taxon>
        <taxon>Pseudomonadati</taxon>
        <taxon>Pseudomonadota</taxon>
        <taxon>Gammaproteobacteria</taxon>
        <taxon>Pseudomonadales</taxon>
        <taxon>Pseudomonadaceae</taxon>
        <taxon>Pseudomonas</taxon>
    </lineage>
</organism>
<name>A0A5M8E8F0_PSEVE</name>
<sequence length="210" mass="23227">MNRPMPPASLIELSELSDVGIRLTPATEVWEWLQTEILADTGSIQKEDHAHLLDADIRVMWASSSFEKQGKTVLGQAEQVAFRAGGWQKARMEQQMRDWFGDVPAFIITLAADYCVQCSDTDFCALVEHELMHIAQTRDQCGQPKFTKDGMPKLELRGHDVSEFVAIVERYGVGAPDSDVARMVDAAKKIPSVNRASIASACGTCLMRAV</sequence>
<dbReference type="Pfam" id="PF18894">
    <property type="entry name" value="PhageMetallopep"/>
    <property type="match status" value="1"/>
</dbReference>
<dbReference type="AlphaFoldDB" id="A0A5M8E8F0"/>
<evidence type="ECO:0000313" key="2">
    <source>
        <dbReference type="EMBL" id="KAA6168189.1"/>
    </source>
</evidence>
<gene>
    <name evidence="2" type="ORF">F3K53_31300</name>
</gene>
<comment type="caution">
    <text evidence="2">The sequence shown here is derived from an EMBL/GenBank/DDBJ whole genome shotgun (WGS) entry which is preliminary data.</text>
</comment>
<protein>
    <recommendedName>
        <fullName evidence="1">Putative phage metallopeptidase domain-containing protein</fullName>
    </recommendedName>
</protein>
<evidence type="ECO:0000313" key="3">
    <source>
        <dbReference type="Proteomes" id="UP000323909"/>
    </source>
</evidence>
<dbReference type="RefSeq" id="WP_150056181.1">
    <property type="nucleotide sequence ID" value="NZ_VWXT01000717.1"/>
</dbReference>
<dbReference type="InterPro" id="IPR043998">
    <property type="entry name" value="Put_Metallopep"/>
</dbReference>
<dbReference type="EMBL" id="VWXT01000717">
    <property type="protein sequence ID" value="KAA6168189.1"/>
    <property type="molecule type" value="Genomic_DNA"/>
</dbReference>
<proteinExistence type="predicted"/>
<accession>A0A5M8E8F0</accession>